<dbReference type="AlphaFoldDB" id="A0A915MYX6"/>
<name>A0A915MYX6_MELJA</name>
<protein>
    <submittedName>
        <fullName evidence="2">Uncharacterized protein</fullName>
    </submittedName>
</protein>
<evidence type="ECO:0000313" key="1">
    <source>
        <dbReference type="Proteomes" id="UP000887561"/>
    </source>
</evidence>
<keyword evidence="1" id="KW-1185">Reference proteome</keyword>
<organism evidence="1 2">
    <name type="scientific">Meloidogyne javanica</name>
    <name type="common">Root-knot nematode worm</name>
    <dbReference type="NCBI Taxonomy" id="6303"/>
    <lineage>
        <taxon>Eukaryota</taxon>
        <taxon>Metazoa</taxon>
        <taxon>Ecdysozoa</taxon>
        <taxon>Nematoda</taxon>
        <taxon>Chromadorea</taxon>
        <taxon>Rhabditida</taxon>
        <taxon>Tylenchina</taxon>
        <taxon>Tylenchomorpha</taxon>
        <taxon>Tylenchoidea</taxon>
        <taxon>Meloidogynidae</taxon>
        <taxon>Meloidogyninae</taxon>
        <taxon>Meloidogyne</taxon>
        <taxon>Meloidogyne incognita group</taxon>
    </lineage>
</organism>
<dbReference type="WBParaSite" id="scaffold5572_cov191.g9725">
    <property type="protein sequence ID" value="scaffold5572_cov191.g9725"/>
    <property type="gene ID" value="scaffold5572_cov191.g9725"/>
</dbReference>
<dbReference type="Proteomes" id="UP000887561">
    <property type="component" value="Unplaced"/>
</dbReference>
<reference evidence="2" key="1">
    <citation type="submission" date="2022-11" db="UniProtKB">
        <authorList>
            <consortium name="WormBaseParasite"/>
        </authorList>
    </citation>
    <scope>IDENTIFICATION</scope>
</reference>
<evidence type="ECO:0000313" key="2">
    <source>
        <dbReference type="WBParaSite" id="scaffold5572_cov191.g9725"/>
    </source>
</evidence>
<sequence>MVDRIKRFSKDFGSLEFLLEDDGLVEEFIYSDPIEDKRLFIKADKGENNEVETDNQRNYEILATPNFWRAFFKFEKIWNKGEYKESLEIKWKEEEKKLETIDKQNEQNIKGKSIISIEIGENNQNKLDEIKEDFLKKYVNLEMKADDWDWKTKNDADASLFAVLIQNFDTAKSLDIDNIFLFRAYKETFLSYVKHVKTKLGLNVEDDKKDKQRHLPLNYEPYNFEDFQNIFEQTNIEIILNELKKYKFTWDKEENLLLFAKIGMKIKENSILNVDEENIDYFKGTFLETISYICSECREGFEIDGPQIPIELIKKTRKLVYDTIIEFNEEKIAGRVSDEIKEAYEQTFPQKREEEIED</sequence>
<proteinExistence type="predicted"/>
<accession>A0A915MYX6</accession>